<dbReference type="PANTHER" id="PTHR33392:SF6">
    <property type="entry name" value="POLYISOPRENYL-TEICHOIC ACID--PEPTIDOGLYCAN TEICHOIC ACID TRANSFERASE TAGU"/>
    <property type="match status" value="1"/>
</dbReference>
<sequence length="442" mass="50717">MKKNEQADAYQNQNDRVSYRKRQPRKKRRWPWVVALILVVIVGGMAFLLGRRLVGFTNTIYNRVDRDDMRGSKVALTKGEPVTILLAGIDNGALFYEDVKDGRSDVMMLITINPEKNQTLIASIPRDTLGPMGRTDEFDKLNHAYMNYGMTGTINSLQRWADVPIDHYVEVNMRAFIDVIDGMGGLELTPTQTFTQNGVHFTKGQTQRFNGEQVMHYVRMRKQDPEGDLGRQKRQQQVVRAVIKEIVSLDTLRQLDRILDTLGQNLKTDLTRSDMIALHNNYLAALQNNDSYVVSDTRDLNLYFGYYLYVTEAQRLDLSNHLRALLGLSESQSAIVYPVEFNVPFEYFPVEDYDYDGYYSDTDMLIAPGVYKQSELKTEILNQFGSLPLYLPESSILVPLPNQDVQGYDDSQEIPNNQADIGVEEGWYPEEVPVYEYEGDFY</sequence>
<dbReference type="Pfam" id="PF03816">
    <property type="entry name" value="LytR_cpsA_psr"/>
    <property type="match status" value="1"/>
</dbReference>
<dbReference type="NCBIfam" id="TIGR00350">
    <property type="entry name" value="lytR_cpsA_psr"/>
    <property type="match status" value="1"/>
</dbReference>
<dbReference type="Gene3D" id="3.40.630.190">
    <property type="entry name" value="LCP protein"/>
    <property type="match status" value="1"/>
</dbReference>
<dbReference type="KEGG" id="auh:AWM75_05915"/>
<proteinExistence type="inferred from homology"/>
<name>A0A0X8FLM4_9LACT</name>
<dbReference type="RefSeq" id="WP_067979583.1">
    <property type="nucleotide sequence ID" value="NZ_CP014163.1"/>
</dbReference>
<dbReference type="InterPro" id="IPR004474">
    <property type="entry name" value="LytR_CpsA_psr"/>
</dbReference>
<dbReference type="PANTHER" id="PTHR33392">
    <property type="entry name" value="POLYISOPRENYL-TEICHOIC ACID--PEPTIDOGLYCAN TEICHOIC ACID TRANSFERASE TAGU"/>
    <property type="match status" value="1"/>
</dbReference>
<comment type="similarity">
    <text evidence="1">Belongs to the LytR/CpsA/Psr (LCP) family.</text>
</comment>
<dbReference type="EMBL" id="CP014163">
    <property type="protein sequence ID" value="AMB99560.1"/>
    <property type="molecule type" value="Genomic_DNA"/>
</dbReference>
<evidence type="ECO:0000256" key="1">
    <source>
        <dbReference type="ARBA" id="ARBA00006068"/>
    </source>
</evidence>
<protein>
    <submittedName>
        <fullName evidence="2">Uncharacterized protein</fullName>
    </submittedName>
</protein>
<keyword evidence="3" id="KW-1185">Reference proteome</keyword>
<gene>
    <name evidence="2" type="ORF">AWM75_05915</name>
</gene>
<reference evidence="3" key="2">
    <citation type="submission" date="2016-01" db="EMBL/GenBank/DDBJ databases">
        <title>Six Aerococcus type strain genome sequencing and assembly using PacBio and Illumina Hiseq.</title>
        <authorList>
            <person name="Carkaci D."/>
            <person name="Dargis R."/>
            <person name="Nielsen X.C."/>
            <person name="Skovgaard O."/>
            <person name="Fuursted K."/>
            <person name="Christensen J.J."/>
        </authorList>
    </citation>
    <scope>NUCLEOTIDE SEQUENCE [LARGE SCALE GENOMIC DNA]</scope>
    <source>
        <strain evidence="3">CCUG42038B</strain>
    </source>
</reference>
<dbReference type="InterPro" id="IPR050922">
    <property type="entry name" value="LytR/CpsA/Psr_CW_biosynth"/>
</dbReference>
<accession>A0A0X8FLM4</accession>
<dbReference type="AlphaFoldDB" id="A0A0X8FLM4"/>
<evidence type="ECO:0000313" key="2">
    <source>
        <dbReference type="EMBL" id="AMB99560.1"/>
    </source>
</evidence>
<evidence type="ECO:0000313" key="3">
    <source>
        <dbReference type="Proteomes" id="UP000062260"/>
    </source>
</evidence>
<organism evidence="2 3">
    <name type="scientific">Aerococcus urinaehominis</name>
    <dbReference type="NCBI Taxonomy" id="128944"/>
    <lineage>
        <taxon>Bacteria</taxon>
        <taxon>Bacillati</taxon>
        <taxon>Bacillota</taxon>
        <taxon>Bacilli</taxon>
        <taxon>Lactobacillales</taxon>
        <taxon>Aerococcaceae</taxon>
        <taxon>Aerococcus</taxon>
    </lineage>
</organism>
<dbReference type="OrthoDB" id="27330at2"/>
<reference evidence="2 3" key="1">
    <citation type="journal article" date="2016" name="Genome Announc.">
        <title>Complete Genome Sequences of Aerococcus christensenii CCUG 28831T, Aerococcus sanguinicola CCUG 43001T, Aerococcus urinae CCUG 36881T, Aerococcus urinaeequi CCUG 28094T, Aerococcus urinaehominis CCUG 42038 BT, and Aerococcus viridans CCUG 4311T.</title>
        <authorList>
            <person name="Carkaci D."/>
            <person name="Dargis R."/>
            <person name="Nielsen X.C."/>
            <person name="Skovgaard O."/>
            <person name="Fuursted K."/>
            <person name="Christensen J.J."/>
        </authorList>
    </citation>
    <scope>NUCLEOTIDE SEQUENCE [LARGE SCALE GENOMIC DNA]</scope>
    <source>
        <strain evidence="2 3">CCUG42038B</strain>
    </source>
</reference>
<dbReference type="STRING" id="128944.AWM75_05915"/>
<dbReference type="Proteomes" id="UP000062260">
    <property type="component" value="Chromosome"/>
</dbReference>